<evidence type="ECO:0000256" key="1">
    <source>
        <dbReference type="SAM" id="MobiDB-lite"/>
    </source>
</evidence>
<evidence type="ECO:0000313" key="3">
    <source>
        <dbReference type="Proteomes" id="UP000014071"/>
    </source>
</evidence>
<evidence type="ECO:0000313" key="2">
    <source>
        <dbReference type="EMBL" id="GAC93066.1"/>
    </source>
</evidence>
<dbReference type="AlphaFoldDB" id="R9NWZ5"/>
<keyword evidence="3" id="KW-1185">Reference proteome</keyword>
<organism evidence="2 3">
    <name type="scientific">Pseudozyma hubeiensis (strain SY62)</name>
    <name type="common">Yeast</name>
    <dbReference type="NCBI Taxonomy" id="1305764"/>
    <lineage>
        <taxon>Eukaryota</taxon>
        <taxon>Fungi</taxon>
        <taxon>Dikarya</taxon>
        <taxon>Basidiomycota</taxon>
        <taxon>Ustilaginomycotina</taxon>
        <taxon>Ustilaginomycetes</taxon>
        <taxon>Ustilaginales</taxon>
        <taxon>Ustilaginaceae</taxon>
        <taxon>Pseudozyma</taxon>
    </lineage>
</organism>
<dbReference type="RefSeq" id="XP_012186653.1">
    <property type="nucleotide sequence ID" value="XM_012331263.1"/>
</dbReference>
<dbReference type="GeneID" id="24105932"/>
<protein>
    <submittedName>
        <fullName evidence="2">Condensin</fullName>
    </submittedName>
</protein>
<reference evidence="3" key="1">
    <citation type="journal article" date="2013" name="Genome Announc.">
        <title>Draft genome sequence of the basidiomycetous yeast-like fungus Pseudozyma hubeiensis SY62, which produces an abundant amount of the biosurfactant mannosylerythritol lipids.</title>
        <authorList>
            <person name="Konishi M."/>
            <person name="Hatada Y."/>
            <person name="Horiuchi J."/>
        </authorList>
    </citation>
    <scope>NUCLEOTIDE SEQUENCE [LARGE SCALE GENOMIC DNA]</scope>
    <source>
        <strain evidence="3">SY62</strain>
    </source>
</reference>
<dbReference type="Proteomes" id="UP000014071">
    <property type="component" value="Unassembled WGS sequence"/>
</dbReference>
<sequence>MRSGDEASQIVGKEEDDVDDRVKGCCSVRESERGCSAQTSVIRPKAEVRSKQDRRDASGRVERVEPGSNAECRCGL</sequence>
<proteinExistence type="predicted"/>
<dbReference type="HOGENOM" id="CLU_2655557_0_0_1"/>
<gene>
    <name evidence="2" type="ORF">PHSY_000627</name>
</gene>
<name>R9NWZ5_PSEHS</name>
<accession>R9NWZ5</accession>
<feature type="compositionally biased region" description="Basic and acidic residues" evidence="1">
    <location>
        <begin position="44"/>
        <end position="65"/>
    </location>
</feature>
<dbReference type="EMBL" id="DF238772">
    <property type="protein sequence ID" value="GAC93066.1"/>
    <property type="molecule type" value="Genomic_DNA"/>
</dbReference>
<feature type="region of interest" description="Disordered" evidence="1">
    <location>
        <begin position="37"/>
        <end position="76"/>
    </location>
</feature>